<dbReference type="InterPro" id="IPR024496">
    <property type="entry name" value="Spore_germ_GerPE"/>
</dbReference>
<name>A0A372LAA6_9BACI</name>
<keyword evidence="2" id="KW-1185">Reference proteome</keyword>
<sequence length="143" mass="15651">MFSRISKIENLSIKTLIFSSTLQIGDSSCIESYADVFAVQRQVPVYLGKEAEVLPYRIFSSPAVFLPIVEPVTTFFINSQPFIDVRSINIIGVSASSVVSAGNTGHAYMQSRVKHIRQLLNGRRAIKNGPDSTSIQTNGSQPS</sequence>
<evidence type="ECO:0000313" key="1">
    <source>
        <dbReference type="EMBL" id="RFU62149.1"/>
    </source>
</evidence>
<protein>
    <submittedName>
        <fullName evidence="1">Spore germination protein GerPE</fullName>
    </submittedName>
</protein>
<evidence type="ECO:0000313" key="2">
    <source>
        <dbReference type="Proteomes" id="UP000262939"/>
    </source>
</evidence>
<dbReference type="Proteomes" id="UP000262939">
    <property type="component" value="Unassembled WGS sequence"/>
</dbReference>
<organism evidence="1 2">
    <name type="scientific">Peribacillus glennii</name>
    <dbReference type="NCBI Taxonomy" id="2303991"/>
    <lineage>
        <taxon>Bacteria</taxon>
        <taxon>Bacillati</taxon>
        <taxon>Bacillota</taxon>
        <taxon>Bacilli</taxon>
        <taxon>Bacillales</taxon>
        <taxon>Bacillaceae</taxon>
        <taxon>Peribacillus</taxon>
    </lineage>
</organism>
<comment type="caution">
    <text evidence="1">The sequence shown here is derived from an EMBL/GenBank/DDBJ whole genome shotgun (WGS) entry which is preliminary data.</text>
</comment>
<accession>A0A372LAA6</accession>
<dbReference type="OrthoDB" id="2599887at2"/>
<dbReference type="Pfam" id="PF10970">
    <property type="entry name" value="GerPE"/>
    <property type="match status" value="1"/>
</dbReference>
<proteinExistence type="predicted"/>
<dbReference type="EMBL" id="QVTD01000011">
    <property type="protein sequence ID" value="RFU62149.1"/>
    <property type="molecule type" value="Genomic_DNA"/>
</dbReference>
<dbReference type="RefSeq" id="WP_117323607.1">
    <property type="nucleotide sequence ID" value="NZ_QVTD01000011.1"/>
</dbReference>
<gene>
    <name evidence="1" type="ORF">D0466_16350</name>
</gene>
<reference evidence="1 2" key="1">
    <citation type="submission" date="2018-08" db="EMBL/GenBank/DDBJ databases">
        <title>Bacillus chawlae sp. nov., Bacillus glennii sp. nov., and Bacillus saganii sp. nov. Isolated from the Vehicle Assembly Building at Kennedy Space Center where the Viking Spacecraft were Assembled.</title>
        <authorList>
            <person name="Seuylemezian A."/>
            <person name="Vaishampayan P."/>
        </authorList>
    </citation>
    <scope>NUCLEOTIDE SEQUENCE [LARGE SCALE GENOMIC DNA]</scope>
    <source>
        <strain evidence="1 2">V44-8</strain>
    </source>
</reference>
<dbReference type="AlphaFoldDB" id="A0A372LAA6"/>